<dbReference type="PANTHER" id="PTHR40640:SF1">
    <property type="entry name" value="ANCHORED GLYCOPROTEIN, PUTATIVE (AFU_ORTHOLOGUE AFUA_8G04860)-RELATED"/>
    <property type="match status" value="1"/>
</dbReference>
<comment type="caution">
    <text evidence="2">The sequence shown here is derived from an EMBL/GenBank/DDBJ whole genome shotgun (WGS) entry which is preliminary data.</text>
</comment>
<evidence type="ECO:0000313" key="3">
    <source>
        <dbReference type="Proteomes" id="UP000193689"/>
    </source>
</evidence>
<dbReference type="Proteomes" id="UP000193689">
    <property type="component" value="Unassembled WGS sequence"/>
</dbReference>
<gene>
    <name evidence="2" type="ORF">BCR38DRAFT_298186</name>
</gene>
<protein>
    <submittedName>
        <fullName evidence="2">Uncharacterized protein</fullName>
    </submittedName>
</protein>
<dbReference type="OrthoDB" id="4991875at2759"/>
<dbReference type="STRING" id="1141098.A0A1Y2DNA9"/>
<dbReference type="EMBL" id="MCFJ01000011">
    <property type="protein sequence ID" value="ORY60730.1"/>
    <property type="molecule type" value="Genomic_DNA"/>
</dbReference>
<feature type="region of interest" description="Disordered" evidence="1">
    <location>
        <begin position="146"/>
        <end position="169"/>
    </location>
</feature>
<feature type="non-terminal residue" evidence="2">
    <location>
        <position position="169"/>
    </location>
</feature>
<sequence length="169" mass="17408">STITAWLPPYSARDWGNLYGSVISSDASETTYTLFCAPETATDFGCYIGDAAPLTFVEGPSTLRQDASVTSSFEFTNHCTLTGTTEATCSFSSSIAPNVTVGSFIGPQSTSAVRTFTGTELYWGKLTLAAPPSTTVLSGSETSTFFPNSTAAQTSSPTPAGISGTSSGS</sequence>
<dbReference type="AlphaFoldDB" id="A0A1Y2DNA9"/>
<dbReference type="GeneID" id="63770733"/>
<dbReference type="InParanoid" id="A0A1Y2DNA9"/>
<proteinExistence type="predicted"/>
<accession>A0A1Y2DNA9</accession>
<dbReference type="PANTHER" id="PTHR40640">
    <property type="entry name" value="ANCHORED GLYCOPROTEIN, PUTATIVE (AFU_ORTHOLOGUE AFUA_8G04860)-RELATED"/>
    <property type="match status" value="1"/>
</dbReference>
<feature type="non-terminal residue" evidence="2">
    <location>
        <position position="1"/>
    </location>
</feature>
<dbReference type="RefSeq" id="XP_040712957.1">
    <property type="nucleotide sequence ID" value="XM_040854521.1"/>
</dbReference>
<organism evidence="2 3">
    <name type="scientific">Pseudomassariella vexata</name>
    <dbReference type="NCBI Taxonomy" id="1141098"/>
    <lineage>
        <taxon>Eukaryota</taxon>
        <taxon>Fungi</taxon>
        <taxon>Dikarya</taxon>
        <taxon>Ascomycota</taxon>
        <taxon>Pezizomycotina</taxon>
        <taxon>Sordariomycetes</taxon>
        <taxon>Xylariomycetidae</taxon>
        <taxon>Amphisphaeriales</taxon>
        <taxon>Pseudomassariaceae</taxon>
        <taxon>Pseudomassariella</taxon>
    </lineage>
</organism>
<evidence type="ECO:0000256" key="1">
    <source>
        <dbReference type="SAM" id="MobiDB-lite"/>
    </source>
</evidence>
<name>A0A1Y2DNA9_9PEZI</name>
<keyword evidence="3" id="KW-1185">Reference proteome</keyword>
<reference evidence="2 3" key="1">
    <citation type="submission" date="2016-07" db="EMBL/GenBank/DDBJ databases">
        <title>Pervasive Adenine N6-methylation of Active Genes in Fungi.</title>
        <authorList>
            <consortium name="DOE Joint Genome Institute"/>
            <person name="Mondo S.J."/>
            <person name="Dannebaum R.O."/>
            <person name="Kuo R.C."/>
            <person name="Labutti K."/>
            <person name="Haridas S."/>
            <person name="Kuo A."/>
            <person name="Salamov A."/>
            <person name="Ahrendt S.R."/>
            <person name="Lipzen A."/>
            <person name="Sullivan W."/>
            <person name="Andreopoulos W.B."/>
            <person name="Clum A."/>
            <person name="Lindquist E."/>
            <person name="Daum C."/>
            <person name="Ramamoorthy G.K."/>
            <person name="Gryganskyi A."/>
            <person name="Culley D."/>
            <person name="Magnuson J.K."/>
            <person name="James T.Y."/>
            <person name="O'Malley M.A."/>
            <person name="Stajich J.E."/>
            <person name="Spatafora J.W."/>
            <person name="Visel A."/>
            <person name="Grigoriev I.V."/>
        </authorList>
    </citation>
    <scope>NUCLEOTIDE SEQUENCE [LARGE SCALE GENOMIC DNA]</scope>
    <source>
        <strain evidence="2 3">CBS 129021</strain>
    </source>
</reference>
<evidence type="ECO:0000313" key="2">
    <source>
        <dbReference type="EMBL" id="ORY60730.1"/>
    </source>
</evidence>